<sequence length="271" mass="29968">MKYLRQLINECQEDNVPLLAAAQGFYYMLSVVPLVILILGVLPYLEIKPEQAMNFAASVLPGEALAVFQETILDVISVPSGGVLTFGAIGTIWSASLGVNAFIRATNEAYNTTDKRSFLGARFMSMGLTLLLIFVVIVTLLLPVFGNALLEMSRGWVAVPEDMNFVFQLARWGLSVIVMLIVLVGLYRLAPKKKLGFKDVWPGAILAALGWQLISWGFSVYISYFDMFSATYGSLGGLMILMLWFFMTGLILIVGAEVNALYHRYKYGEMS</sequence>
<evidence type="ECO:0000256" key="1">
    <source>
        <dbReference type="ARBA" id="ARBA00004651"/>
    </source>
</evidence>
<gene>
    <name evidence="7" type="ORF">B0H94_11024</name>
</gene>
<dbReference type="PIRSF" id="PIRSF035875">
    <property type="entry name" value="RNase_BN"/>
    <property type="match status" value="1"/>
</dbReference>
<dbReference type="PANTHER" id="PTHR30213:SF0">
    <property type="entry name" value="UPF0761 MEMBRANE PROTEIN YIHY"/>
    <property type="match status" value="1"/>
</dbReference>
<keyword evidence="4 6" id="KW-1133">Transmembrane helix</keyword>
<organism evidence="7 8">
    <name type="scientific">Salsuginibacillus halophilus</name>
    <dbReference type="NCBI Taxonomy" id="517424"/>
    <lineage>
        <taxon>Bacteria</taxon>
        <taxon>Bacillati</taxon>
        <taxon>Bacillota</taxon>
        <taxon>Bacilli</taxon>
        <taxon>Bacillales</taxon>
        <taxon>Bacillaceae</taxon>
        <taxon>Salsuginibacillus</taxon>
    </lineage>
</organism>
<evidence type="ECO:0000256" key="5">
    <source>
        <dbReference type="ARBA" id="ARBA00023136"/>
    </source>
</evidence>
<protein>
    <submittedName>
        <fullName evidence="7">Membrane protein</fullName>
    </submittedName>
</protein>
<evidence type="ECO:0000313" key="8">
    <source>
        <dbReference type="Proteomes" id="UP000242310"/>
    </source>
</evidence>
<dbReference type="PANTHER" id="PTHR30213">
    <property type="entry name" value="INNER MEMBRANE PROTEIN YHJD"/>
    <property type="match status" value="1"/>
</dbReference>
<dbReference type="Proteomes" id="UP000242310">
    <property type="component" value="Unassembled WGS sequence"/>
</dbReference>
<comment type="caution">
    <text evidence="7">The sequence shown here is derived from an EMBL/GenBank/DDBJ whole genome shotgun (WGS) entry which is preliminary data.</text>
</comment>
<feature type="transmembrane region" description="Helical" evidence="6">
    <location>
        <begin position="236"/>
        <end position="262"/>
    </location>
</feature>
<evidence type="ECO:0000256" key="6">
    <source>
        <dbReference type="SAM" id="Phobius"/>
    </source>
</evidence>
<feature type="transmembrane region" description="Helical" evidence="6">
    <location>
        <begin position="81"/>
        <end position="103"/>
    </location>
</feature>
<keyword evidence="3 6" id="KW-0812">Transmembrane</keyword>
<dbReference type="AlphaFoldDB" id="A0A2P8HBG7"/>
<reference evidence="7 8" key="1">
    <citation type="submission" date="2018-03" db="EMBL/GenBank/DDBJ databases">
        <title>Genomic Encyclopedia of Type Strains, Phase III (KMG-III): the genomes of soil and plant-associated and newly described type strains.</title>
        <authorList>
            <person name="Whitman W."/>
        </authorList>
    </citation>
    <scope>NUCLEOTIDE SEQUENCE [LARGE SCALE GENOMIC DNA]</scope>
    <source>
        <strain evidence="7 8">CGMCC 1.07653</strain>
    </source>
</reference>
<evidence type="ECO:0000256" key="2">
    <source>
        <dbReference type="ARBA" id="ARBA00022475"/>
    </source>
</evidence>
<keyword evidence="8" id="KW-1185">Reference proteome</keyword>
<feature type="transmembrane region" description="Helical" evidence="6">
    <location>
        <begin position="201"/>
        <end position="224"/>
    </location>
</feature>
<feature type="transmembrane region" description="Helical" evidence="6">
    <location>
        <begin position="123"/>
        <end position="145"/>
    </location>
</feature>
<dbReference type="NCBIfam" id="TIGR00765">
    <property type="entry name" value="yihY_not_rbn"/>
    <property type="match status" value="1"/>
</dbReference>
<dbReference type="EMBL" id="PYAV01000010">
    <property type="protein sequence ID" value="PSL43549.1"/>
    <property type="molecule type" value="Genomic_DNA"/>
</dbReference>
<accession>A0A2P8HBG7</accession>
<comment type="subcellular location">
    <subcellularLocation>
        <location evidence="1">Cell membrane</location>
        <topology evidence="1">Multi-pass membrane protein</topology>
    </subcellularLocation>
</comment>
<evidence type="ECO:0000256" key="4">
    <source>
        <dbReference type="ARBA" id="ARBA00022989"/>
    </source>
</evidence>
<evidence type="ECO:0000313" key="7">
    <source>
        <dbReference type="EMBL" id="PSL43549.1"/>
    </source>
</evidence>
<keyword evidence="2" id="KW-1003">Cell membrane</keyword>
<name>A0A2P8HBG7_9BACI</name>
<dbReference type="InterPro" id="IPR017039">
    <property type="entry name" value="Virul_fac_BrkB"/>
</dbReference>
<proteinExistence type="predicted"/>
<dbReference type="Pfam" id="PF03631">
    <property type="entry name" value="Virul_fac_BrkB"/>
    <property type="match status" value="1"/>
</dbReference>
<feature type="transmembrane region" description="Helical" evidence="6">
    <location>
        <begin position="25"/>
        <end position="45"/>
    </location>
</feature>
<evidence type="ECO:0000256" key="3">
    <source>
        <dbReference type="ARBA" id="ARBA00022692"/>
    </source>
</evidence>
<feature type="transmembrane region" description="Helical" evidence="6">
    <location>
        <begin position="165"/>
        <end position="189"/>
    </location>
</feature>
<keyword evidence="5 6" id="KW-0472">Membrane</keyword>
<dbReference type="RefSeq" id="WP_245893975.1">
    <property type="nucleotide sequence ID" value="NZ_PYAV01000010.1"/>
</dbReference>
<dbReference type="GO" id="GO:0005886">
    <property type="term" value="C:plasma membrane"/>
    <property type="evidence" value="ECO:0007669"/>
    <property type="project" value="UniProtKB-SubCell"/>
</dbReference>